<accession>A0A0S3RRQ6</accession>
<name>A0A0S3RRQ6_PHAAN</name>
<feature type="non-terminal residue" evidence="2">
    <location>
        <position position="75"/>
    </location>
</feature>
<feature type="signal peptide" evidence="1">
    <location>
        <begin position="1"/>
        <end position="28"/>
    </location>
</feature>
<evidence type="ECO:0000313" key="3">
    <source>
        <dbReference type="Proteomes" id="UP000291084"/>
    </source>
</evidence>
<feature type="chain" id="PRO_5006617427" description="Malectin-like domain-containing protein" evidence="1">
    <location>
        <begin position="29"/>
        <end position="75"/>
    </location>
</feature>
<dbReference type="EMBL" id="AP015037">
    <property type="protein sequence ID" value="BAT83253.1"/>
    <property type="molecule type" value="Genomic_DNA"/>
</dbReference>
<protein>
    <recommendedName>
        <fullName evidence="4">Malectin-like domain-containing protein</fullName>
    </recommendedName>
</protein>
<keyword evidence="3" id="KW-1185">Reference proteome</keyword>
<sequence length="75" mass="8187">MDTACTPTASETILLLLLLWFLSFLSTADDIYHPTDLFSVSCGSSTDFSTPDTRNWTSDIHFLSPTNLSVSAPSL</sequence>
<organism evidence="2 3">
    <name type="scientific">Vigna angularis var. angularis</name>
    <dbReference type="NCBI Taxonomy" id="157739"/>
    <lineage>
        <taxon>Eukaryota</taxon>
        <taxon>Viridiplantae</taxon>
        <taxon>Streptophyta</taxon>
        <taxon>Embryophyta</taxon>
        <taxon>Tracheophyta</taxon>
        <taxon>Spermatophyta</taxon>
        <taxon>Magnoliopsida</taxon>
        <taxon>eudicotyledons</taxon>
        <taxon>Gunneridae</taxon>
        <taxon>Pentapetalae</taxon>
        <taxon>rosids</taxon>
        <taxon>fabids</taxon>
        <taxon>Fabales</taxon>
        <taxon>Fabaceae</taxon>
        <taxon>Papilionoideae</taxon>
        <taxon>50 kb inversion clade</taxon>
        <taxon>NPAAA clade</taxon>
        <taxon>indigoferoid/millettioid clade</taxon>
        <taxon>Phaseoleae</taxon>
        <taxon>Vigna</taxon>
    </lineage>
</organism>
<reference evidence="2 3" key="1">
    <citation type="journal article" date="2015" name="Sci. Rep.">
        <title>The power of single molecule real-time sequencing technology in the de novo assembly of a eukaryotic genome.</title>
        <authorList>
            <person name="Sakai H."/>
            <person name="Naito K."/>
            <person name="Ogiso-Tanaka E."/>
            <person name="Takahashi Y."/>
            <person name="Iseki K."/>
            <person name="Muto C."/>
            <person name="Satou K."/>
            <person name="Teruya K."/>
            <person name="Shiroma A."/>
            <person name="Shimoji M."/>
            <person name="Hirano T."/>
            <person name="Itoh T."/>
            <person name="Kaga A."/>
            <person name="Tomooka N."/>
        </authorList>
    </citation>
    <scope>NUCLEOTIDE SEQUENCE [LARGE SCALE GENOMIC DNA]</scope>
    <source>
        <strain evidence="3">cv. Shumari</strain>
    </source>
</reference>
<evidence type="ECO:0008006" key="4">
    <source>
        <dbReference type="Google" id="ProtNLM"/>
    </source>
</evidence>
<keyword evidence="1" id="KW-0732">Signal</keyword>
<evidence type="ECO:0000256" key="1">
    <source>
        <dbReference type="SAM" id="SignalP"/>
    </source>
</evidence>
<gene>
    <name evidence="2" type="primary">Vigan.04G037600</name>
    <name evidence="2" type="ORF">VIGAN_04037600</name>
</gene>
<dbReference type="Proteomes" id="UP000291084">
    <property type="component" value="Chromosome 4"/>
</dbReference>
<proteinExistence type="predicted"/>
<dbReference type="AlphaFoldDB" id="A0A0S3RRQ6"/>
<evidence type="ECO:0000313" key="2">
    <source>
        <dbReference type="EMBL" id="BAT83253.1"/>
    </source>
</evidence>